<dbReference type="PANTHER" id="PTHR11076:SF35">
    <property type="entry name" value="DNA REPAIR PROTEIN HOMOLOG YOBH"/>
    <property type="match status" value="1"/>
</dbReference>
<evidence type="ECO:0000313" key="7">
    <source>
        <dbReference type="EMBL" id="RHC63209.1"/>
    </source>
</evidence>
<proteinExistence type="inferred from homology"/>
<dbReference type="EMBL" id="QSID01000011">
    <property type="protein sequence ID" value="RHC63209.1"/>
    <property type="molecule type" value="Genomic_DNA"/>
</dbReference>
<dbReference type="InterPro" id="IPR050116">
    <property type="entry name" value="DNA_polymerase-Y"/>
</dbReference>
<dbReference type="Gene3D" id="3.30.70.270">
    <property type="match status" value="1"/>
</dbReference>
<dbReference type="GO" id="GO:0042276">
    <property type="term" value="P:error-prone translesion synthesis"/>
    <property type="evidence" value="ECO:0007669"/>
    <property type="project" value="TreeGrafter"/>
</dbReference>
<evidence type="ECO:0000256" key="3">
    <source>
        <dbReference type="ARBA" id="ARBA00022695"/>
    </source>
</evidence>
<keyword evidence="2" id="KW-0515">Mutator protein</keyword>
<keyword evidence="7" id="KW-0489">Methyltransferase</keyword>
<dbReference type="Proteomes" id="UP000284621">
    <property type="component" value="Unassembled WGS sequence"/>
</dbReference>
<organism evidence="7 8">
    <name type="scientific">Anaerobutyricum hallii</name>
    <dbReference type="NCBI Taxonomy" id="39488"/>
    <lineage>
        <taxon>Bacteria</taxon>
        <taxon>Bacillati</taxon>
        <taxon>Bacillota</taxon>
        <taxon>Clostridia</taxon>
        <taxon>Lachnospirales</taxon>
        <taxon>Lachnospiraceae</taxon>
        <taxon>Anaerobutyricum</taxon>
    </lineage>
</organism>
<evidence type="ECO:0000259" key="6">
    <source>
        <dbReference type="PROSITE" id="PS50173"/>
    </source>
</evidence>
<accession>A0A414B4K4</accession>
<gene>
    <name evidence="7" type="ORF">DW833_10360</name>
</gene>
<dbReference type="InterPro" id="IPR001126">
    <property type="entry name" value="UmuC"/>
</dbReference>
<evidence type="ECO:0000256" key="2">
    <source>
        <dbReference type="ARBA" id="ARBA00022457"/>
    </source>
</evidence>
<dbReference type="GO" id="GO:0009432">
    <property type="term" value="P:SOS response"/>
    <property type="evidence" value="ECO:0007669"/>
    <property type="project" value="TreeGrafter"/>
</dbReference>
<dbReference type="GO" id="GO:0005829">
    <property type="term" value="C:cytosol"/>
    <property type="evidence" value="ECO:0007669"/>
    <property type="project" value="TreeGrafter"/>
</dbReference>
<evidence type="ECO:0000256" key="4">
    <source>
        <dbReference type="ARBA" id="ARBA00022763"/>
    </source>
</evidence>
<comment type="caution">
    <text evidence="7">The sequence shown here is derived from an EMBL/GenBank/DDBJ whole genome shotgun (WGS) entry which is preliminary data.</text>
</comment>
<comment type="similarity">
    <text evidence="1">Belongs to the DNA polymerase type-Y family.</text>
</comment>
<protein>
    <submittedName>
        <fullName evidence="7">DNA methylase</fullName>
    </submittedName>
</protein>
<keyword evidence="5" id="KW-0808">Transferase</keyword>
<dbReference type="InterPro" id="IPR043502">
    <property type="entry name" value="DNA/RNA_pol_sf"/>
</dbReference>
<dbReference type="GO" id="GO:0032259">
    <property type="term" value="P:methylation"/>
    <property type="evidence" value="ECO:0007669"/>
    <property type="project" value="UniProtKB-KW"/>
</dbReference>
<reference evidence="7 8" key="1">
    <citation type="submission" date="2018-08" db="EMBL/GenBank/DDBJ databases">
        <title>A genome reference for cultivated species of the human gut microbiota.</title>
        <authorList>
            <person name="Zou Y."/>
            <person name="Xue W."/>
            <person name="Luo G."/>
        </authorList>
    </citation>
    <scope>NUCLEOTIDE SEQUENCE [LARGE SCALE GENOMIC DNA]</scope>
    <source>
        <strain evidence="7 8">AM34-3LB</strain>
    </source>
</reference>
<feature type="non-terminal residue" evidence="7">
    <location>
        <position position="326"/>
    </location>
</feature>
<dbReference type="Pfam" id="PF00817">
    <property type="entry name" value="IMS"/>
    <property type="match status" value="1"/>
</dbReference>
<keyword evidence="5" id="KW-0239">DNA-directed DNA polymerase</keyword>
<dbReference type="GO" id="GO:0008168">
    <property type="term" value="F:methyltransferase activity"/>
    <property type="evidence" value="ECO:0007669"/>
    <property type="project" value="UniProtKB-KW"/>
</dbReference>
<sequence length="326" mass="36859">MDLDKIYAAIDLKSFYASVECVERGLDSLTTNLVVADKSRTEKAICLAVSPSLKKYGIPGRPRLFEVIQKVKRINKERLEAAPGHKFIGQSFHSDKLSDPSVALAYITAPPRMSLYMKYSTQIYQIYLRYFAPEDIHVYSIDEVFIDLTGYLTNYQMGTKELISKVIQDVLKETGITATAGIGTNLYLAKIAMDIMAKHVPADEYGVRIAYLDEITYRKKLWEHQPITDFWRVGKGYAKKLAAYQIYTMGDVARCSVGKEKEYHNEELLYKLFGINAELLIDHAWGYEPCTIADIKVYKPEAKSIGSGQVLSSAYSLEKAKIVVLE</sequence>
<dbReference type="AlphaFoldDB" id="A0A414B4K4"/>
<evidence type="ECO:0000256" key="5">
    <source>
        <dbReference type="ARBA" id="ARBA00022932"/>
    </source>
</evidence>
<keyword evidence="3" id="KW-0548">Nucleotidyltransferase</keyword>
<evidence type="ECO:0000313" key="8">
    <source>
        <dbReference type="Proteomes" id="UP000284621"/>
    </source>
</evidence>
<dbReference type="Gene3D" id="1.10.150.20">
    <property type="entry name" value="5' to 3' exonuclease, C-terminal subdomain"/>
    <property type="match status" value="1"/>
</dbReference>
<name>A0A414B4K4_9FIRM</name>
<evidence type="ECO:0000256" key="1">
    <source>
        <dbReference type="ARBA" id="ARBA00010945"/>
    </source>
</evidence>
<dbReference type="GO" id="GO:0003887">
    <property type="term" value="F:DNA-directed DNA polymerase activity"/>
    <property type="evidence" value="ECO:0007669"/>
    <property type="project" value="UniProtKB-KW"/>
</dbReference>
<feature type="domain" description="UmuC" evidence="6">
    <location>
        <begin position="7"/>
        <end position="234"/>
    </location>
</feature>
<dbReference type="GO" id="GO:0006281">
    <property type="term" value="P:DNA repair"/>
    <property type="evidence" value="ECO:0007669"/>
    <property type="project" value="InterPro"/>
</dbReference>
<dbReference type="PANTHER" id="PTHR11076">
    <property type="entry name" value="DNA REPAIR POLYMERASE UMUC / TRANSFERASE FAMILY MEMBER"/>
    <property type="match status" value="1"/>
</dbReference>
<dbReference type="SUPFAM" id="SSF56672">
    <property type="entry name" value="DNA/RNA polymerases"/>
    <property type="match status" value="1"/>
</dbReference>
<keyword evidence="4" id="KW-0227">DNA damage</keyword>
<dbReference type="PROSITE" id="PS50173">
    <property type="entry name" value="UMUC"/>
    <property type="match status" value="1"/>
</dbReference>
<dbReference type="InterPro" id="IPR043128">
    <property type="entry name" value="Rev_trsase/Diguanyl_cyclase"/>
</dbReference>
<keyword evidence="8" id="KW-1185">Reference proteome</keyword>